<dbReference type="Gene3D" id="3.30.710.10">
    <property type="entry name" value="Potassium Channel Kv1.1, Chain A"/>
    <property type="match status" value="1"/>
</dbReference>
<dbReference type="SUPFAM" id="SSF54695">
    <property type="entry name" value="POZ domain"/>
    <property type="match status" value="1"/>
</dbReference>
<dbReference type="SUPFAM" id="SSF48403">
    <property type="entry name" value="Ankyrin repeat"/>
    <property type="match status" value="1"/>
</dbReference>
<dbReference type="InterPro" id="IPR000210">
    <property type="entry name" value="BTB/POZ_dom"/>
</dbReference>
<sequence>MHHMQRLRSSSSSISAARSANQPSVSWAADALRTLYYFLSSPQMESLENPNLEPPTTTLSRERPFLLLPPLMEWIRVTVVHAEHRRSLLVDSDDVRQTARQLPGIGLRAPTAESFRCLNAEAASRKFTLDLGFRMISCGRADLVHQATRMLGAEGVNTMDDQGMTPLMYAAAAGDEALVQTLIEAGAHLDLQLLLEGGADVEGGALLDGQESSAETPLQLAAAAGYYEMVSLLLAHGADPLLRLHHGNSLMSPLYEEMNCFSYAAAHGHRNVLRRLLLQPPHRKEDILSLEEILAEGVEEEQEEEDSKPPSPDSSSPVPRLCKARMKALQQAAYYSAEHGYLDVTVELREMGVPWRLHIWLESLHRAQQLSRDKVIVSLLTEFPSIRTEDYTPELLSTGVPLMFSMLETSKDYVITKRLASVFSHCYGSSPVPPIPPLDVTLSTQLGNSSPPSHIHFLNNPEMSDVTFMVDGRPFFAHRVLLMSASERFRRMLCDSHDDIVHISHMTYCTFQMMMKSLYCGGTEGLMVSHSEALKLLPLASFFGLRGLQRSCELKLSQSLTLDSAVDVYQTAKHHGGAELCRFCEGFFLQNMDRLLDREDFHRLLLGGVSQELLCPDMGTKDRDPPVLLRVLEATLIQRLHSLHSACRE</sequence>
<dbReference type="AlphaFoldDB" id="A0A4U5U852"/>
<dbReference type="PROSITE" id="PS50088">
    <property type="entry name" value="ANK_REPEAT"/>
    <property type="match status" value="2"/>
</dbReference>
<accession>A0A4U5U852</accession>
<dbReference type="PANTHER" id="PTHR46071:SF3">
    <property type="entry name" value="ANKYRIN REPEAT AND BTB_POZ DOMAIN-CONTAINING PROTEIN 2"/>
    <property type="match status" value="1"/>
</dbReference>
<dbReference type="EMBL" id="CM014081">
    <property type="protein sequence ID" value="TKS70526.1"/>
    <property type="molecule type" value="Genomic_DNA"/>
</dbReference>
<feature type="compositionally biased region" description="Acidic residues" evidence="2">
    <location>
        <begin position="297"/>
        <end position="306"/>
    </location>
</feature>
<dbReference type="InterPro" id="IPR002110">
    <property type="entry name" value="Ankyrin_rpt"/>
</dbReference>
<dbReference type="PROSITE" id="PS50097">
    <property type="entry name" value="BTB"/>
    <property type="match status" value="1"/>
</dbReference>
<evidence type="ECO:0000313" key="4">
    <source>
        <dbReference type="EMBL" id="TKS70526.1"/>
    </source>
</evidence>
<dbReference type="SMART" id="SM00225">
    <property type="entry name" value="BTB"/>
    <property type="match status" value="1"/>
</dbReference>
<dbReference type="InterPro" id="IPR052089">
    <property type="entry name" value="Ankyrin-BTB/POZ_domain"/>
</dbReference>
<name>A0A4U5U852_COLLU</name>
<dbReference type="Pfam" id="PF00023">
    <property type="entry name" value="Ank"/>
    <property type="match status" value="2"/>
</dbReference>
<dbReference type="PROSITE" id="PS50297">
    <property type="entry name" value="ANK_REP_REGION"/>
    <property type="match status" value="2"/>
</dbReference>
<dbReference type="InterPro" id="IPR011333">
    <property type="entry name" value="SKP1/BTB/POZ_sf"/>
</dbReference>
<dbReference type="Gene3D" id="1.25.40.20">
    <property type="entry name" value="Ankyrin repeat-containing domain"/>
    <property type="match status" value="1"/>
</dbReference>
<evidence type="ECO:0000259" key="3">
    <source>
        <dbReference type="PROSITE" id="PS50097"/>
    </source>
</evidence>
<keyword evidence="1" id="KW-0040">ANK repeat</keyword>
<feature type="repeat" description="ANK" evidence="1">
    <location>
        <begin position="213"/>
        <end position="239"/>
    </location>
</feature>
<dbReference type="STRING" id="240159.A0A4U5U852"/>
<evidence type="ECO:0000256" key="2">
    <source>
        <dbReference type="SAM" id="MobiDB-lite"/>
    </source>
</evidence>
<dbReference type="Pfam" id="PF00651">
    <property type="entry name" value="BTB"/>
    <property type="match status" value="1"/>
</dbReference>
<dbReference type="InterPro" id="IPR036770">
    <property type="entry name" value="Ankyrin_rpt-contain_sf"/>
</dbReference>
<reference evidence="4 5" key="1">
    <citation type="submission" date="2019-01" db="EMBL/GenBank/DDBJ databases">
        <title>Genome Assembly of Collichthys lucidus.</title>
        <authorList>
            <person name="Cai M."/>
            <person name="Xiao S."/>
        </authorList>
    </citation>
    <scope>NUCLEOTIDE SEQUENCE [LARGE SCALE GENOMIC DNA]</scope>
    <source>
        <strain evidence="4">JT15FE1705JMU</strain>
        <tissue evidence="4">Muscle</tissue>
    </source>
</reference>
<gene>
    <name evidence="4" type="ORF">D9C73_004595</name>
</gene>
<dbReference type="PANTHER" id="PTHR46071">
    <property type="entry name" value="ANKYRIN REPEAT AND BTB/POZ DOMAIN-CONTAINING"/>
    <property type="match status" value="1"/>
</dbReference>
<evidence type="ECO:0000313" key="5">
    <source>
        <dbReference type="Proteomes" id="UP000298787"/>
    </source>
</evidence>
<dbReference type="Proteomes" id="UP000298787">
    <property type="component" value="Chromosome 4"/>
</dbReference>
<organism evidence="4 5">
    <name type="scientific">Collichthys lucidus</name>
    <name type="common">Big head croaker</name>
    <name type="synonym">Sciaena lucida</name>
    <dbReference type="NCBI Taxonomy" id="240159"/>
    <lineage>
        <taxon>Eukaryota</taxon>
        <taxon>Metazoa</taxon>
        <taxon>Chordata</taxon>
        <taxon>Craniata</taxon>
        <taxon>Vertebrata</taxon>
        <taxon>Euteleostomi</taxon>
        <taxon>Actinopterygii</taxon>
        <taxon>Neopterygii</taxon>
        <taxon>Teleostei</taxon>
        <taxon>Neoteleostei</taxon>
        <taxon>Acanthomorphata</taxon>
        <taxon>Eupercaria</taxon>
        <taxon>Sciaenidae</taxon>
        <taxon>Collichthys</taxon>
    </lineage>
</organism>
<keyword evidence="5" id="KW-1185">Reference proteome</keyword>
<feature type="repeat" description="ANK" evidence="1">
    <location>
        <begin position="162"/>
        <end position="194"/>
    </location>
</feature>
<feature type="region of interest" description="Disordered" evidence="2">
    <location>
        <begin position="297"/>
        <end position="319"/>
    </location>
</feature>
<feature type="domain" description="BTB" evidence="3">
    <location>
        <begin position="464"/>
        <end position="521"/>
    </location>
</feature>
<protein>
    <submittedName>
        <fullName evidence="4">Ankyrin repeat and BTB/POZ domain-containing protein 2</fullName>
    </submittedName>
</protein>
<evidence type="ECO:0000256" key="1">
    <source>
        <dbReference type="PROSITE-ProRule" id="PRU00023"/>
    </source>
</evidence>
<proteinExistence type="predicted"/>
<dbReference type="SMART" id="SM00248">
    <property type="entry name" value="ANK"/>
    <property type="match status" value="3"/>
</dbReference>